<dbReference type="InterPro" id="IPR027214">
    <property type="entry name" value="Cystatin"/>
</dbReference>
<dbReference type="Gene3D" id="3.10.450.10">
    <property type="match status" value="2"/>
</dbReference>
<dbReference type="InterPro" id="IPR046350">
    <property type="entry name" value="Cystatin_sf"/>
</dbReference>
<name>A0A0A0LYF4_CUCSA</name>
<dbReference type="GO" id="GO:0004869">
    <property type="term" value="F:cysteine-type endopeptidase inhibitor activity"/>
    <property type="evidence" value="ECO:0007669"/>
    <property type="project" value="InterPro"/>
</dbReference>
<dbReference type="InterPro" id="IPR009994">
    <property type="entry name" value="PP1"/>
</dbReference>
<feature type="domain" description="Phloem filament PP1" evidence="1">
    <location>
        <begin position="118"/>
        <end position="194"/>
    </location>
</feature>
<dbReference type="OrthoDB" id="2016588at2759"/>
<accession>A0A0A0LYF4</accession>
<protein>
    <submittedName>
        <fullName evidence="2">Phloem filament protein</fullName>
    </submittedName>
</protein>
<feature type="domain" description="Phloem filament PP1" evidence="1">
    <location>
        <begin position="19"/>
        <end position="96"/>
    </location>
</feature>
<dbReference type="SUPFAM" id="SSF54403">
    <property type="entry name" value="Cystatin/monellin"/>
    <property type="match status" value="2"/>
</dbReference>
<dbReference type="KEGG" id="csv:105436367"/>
<dbReference type="PANTHER" id="PTHR47116">
    <property type="entry name" value="PHLOEM FILAMENT PROTEIN"/>
    <property type="match status" value="1"/>
</dbReference>
<dbReference type="AlphaFoldDB" id="A0A0A0LYF4"/>
<dbReference type="Pfam" id="PF07430">
    <property type="entry name" value="PP1"/>
    <property type="match status" value="2"/>
</dbReference>
<reference evidence="2 3" key="1">
    <citation type="journal article" date="2009" name="Nat. Genet.">
        <title>The genome of the cucumber, Cucumis sativus L.</title>
        <authorList>
            <person name="Huang S."/>
            <person name="Li R."/>
            <person name="Zhang Z."/>
            <person name="Li L."/>
            <person name="Gu X."/>
            <person name="Fan W."/>
            <person name="Lucas W.J."/>
            <person name="Wang X."/>
            <person name="Xie B."/>
            <person name="Ni P."/>
            <person name="Ren Y."/>
            <person name="Zhu H."/>
            <person name="Li J."/>
            <person name="Lin K."/>
            <person name="Jin W."/>
            <person name="Fei Z."/>
            <person name="Li G."/>
            <person name="Staub J."/>
            <person name="Kilian A."/>
            <person name="van der Vossen E.A."/>
            <person name="Wu Y."/>
            <person name="Guo J."/>
            <person name="He J."/>
            <person name="Jia Z."/>
            <person name="Ren Y."/>
            <person name="Tian G."/>
            <person name="Lu Y."/>
            <person name="Ruan J."/>
            <person name="Qian W."/>
            <person name="Wang M."/>
            <person name="Huang Q."/>
            <person name="Li B."/>
            <person name="Xuan Z."/>
            <person name="Cao J."/>
            <person name="Asan"/>
            <person name="Wu Z."/>
            <person name="Zhang J."/>
            <person name="Cai Q."/>
            <person name="Bai Y."/>
            <person name="Zhao B."/>
            <person name="Han Y."/>
            <person name="Li Y."/>
            <person name="Li X."/>
            <person name="Wang S."/>
            <person name="Shi Q."/>
            <person name="Liu S."/>
            <person name="Cho W.K."/>
            <person name="Kim J.Y."/>
            <person name="Xu Y."/>
            <person name="Heller-Uszynska K."/>
            <person name="Miao H."/>
            <person name="Cheng Z."/>
            <person name="Zhang S."/>
            <person name="Wu J."/>
            <person name="Yang Y."/>
            <person name="Kang H."/>
            <person name="Li M."/>
            <person name="Liang H."/>
            <person name="Ren X."/>
            <person name="Shi Z."/>
            <person name="Wen M."/>
            <person name="Jian M."/>
            <person name="Yang H."/>
            <person name="Zhang G."/>
            <person name="Yang Z."/>
            <person name="Chen R."/>
            <person name="Liu S."/>
            <person name="Li J."/>
            <person name="Ma L."/>
            <person name="Liu H."/>
            <person name="Zhou Y."/>
            <person name="Zhao J."/>
            <person name="Fang X."/>
            <person name="Li G."/>
            <person name="Fang L."/>
            <person name="Li Y."/>
            <person name="Liu D."/>
            <person name="Zheng H."/>
            <person name="Zhang Y."/>
            <person name="Qin N."/>
            <person name="Li Z."/>
            <person name="Yang G."/>
            <person name="Yang S."/>
            <person name="Bolund L."/>
            <person name="Kristiansen K."/>
            <person name="Zheng H."/>
            <person name="Li S."/>
            <person name="Zhang X."/>
            <person name="Yang H."/>
            <person name="Wang J."/>
            <person name="Sun R."/>
            <person name="Zhang B."/>
            <person name="Jiang S."/>
            <person name="Wang J."/>
            <person name="Du Y."/>
            <person name="Li S."/>
        </authorList>
    </citation>
    <scope>NUCLEOTIDE SEQUENCE [LARGE SCALE GENOMIC DNA]</scope>
    <source>
        <strain evidence="3">cv. 9930</strain>
    </source>
</reference>
<evidence type="ECO:0000259" key="1">
    <source>
        <dbReference type="Pfam" id="PF07430"/>
    </source>
</evidence>
<reference evidence="2 3" key="2">
    <citation type="journal article" date="2009" name="PLoS ONE">
        <title>An integrated genetic and cytogenetic map of the cucumber genome.</title>
        <authorList>
            <person name="Ren Y."/>
            <person name="Zhang Z."/>
            <person name="Liu J."/>
            <person name="Staub J.E."/>
            <person name="Han Y."/>
            <person name="Cheng Z."/>
            <person name="Li X."/>
            <person name="Lu J."/>
            <person name="Miao H."/>
            <person name="Kang H."/>
            <person name="Xie B."/>
            <person name="Gu X."/>
            <person name="Wang X."/>
            <person name="Du Y."/>
            <person name="Jin W."/>
            <person name="Huang S."/>
        </authorList>
    </citation>
    <scope>NUCLEOTIDE SEQUENCE [LARGE SCALE GENOMIC DNA]</scope>
    <source>
        <strain evidence="3">cv. 9930</strain>
    </source>
</reference>
<proteinExistence type="predicted"/>
<reference evidence="2 3" key="3">
    <citation type="journal article" date="2010" name="BMC Genomics">
        <title>Transcriptome sequencing and comparative analysis of cucumber flowers with different sex types.</title>
        <authorList>
            <person name="Guo S."/>
            <person name="Zheng Y."/>
            <person name="Joung J.G."/>
            <person name="Liu S."/>
            <person name="Zhang Z."/>
            <person name="Crasta O.R."/>
            <person name="Sobral B.W."/>
            <person name="Xu Y."/>
            <person name="Huang S."/>
            <person name="Fei Z."/>
        </authorList>
    </citation>
    <scope>NUCLEOTIDE SEQUENCE [LARGE SCALE GENOMIC DNA]</scope>
    <source>
        <strain evidence="3">cv. 9930</strain>
    </source>
</reference>
<evidence type="ECO:0000313" key="3">
    <source>
        <dbReference type="Proteomes" id="UP000029981"/>
    </source>
</evidence>
<evidence type="ECO:0000313" key="2">
    <source>
        <dbReference type="EMBL" id="KGN66905.1"/>
    </source>
</evidence>
<reference evidence="2 3" key="4">
    <citation type="journal article" date="2011" name="BMC Genomics">
        <title>RNA-Seq improves annotation of protein-coding genes in the cucumber genome.</title>
        <authorList>
            <person name="Li Z."/>
            <person name="Zhang Z."/>
            <person name="Yan P."/>
            <person name="Huang S."/>
            <person name="Fei Z."/>
            <person name="Lin K."/>
        </authorList>
    </citation>
    <scope>NUCLEOTIDE SEQUENCE [LARGE SCALE GENOMIC DNA]</scope>
    <source>
        <strain evidence="3">cv. 9930</strain>
    </source>
</reference>
<keyword evidence="3" id="KW-1185">Reference proteome</keyword>
<gene>
    <name evidence="2" type="ORF">Csa_1G710160</name>
</gene>
<sequence length="201" mass="23127">MSCVDKGEWSKIPVCTTPCVLDIANFAVTEHNKETGEKLTLKSVIKGWFLELGDVKLKFRLYILAANDKGVVLTYEAVVCVTEIGDFKRVKKLLSFNVGYLDEKDVFWIVIVDTKASCVQDVAKFAVAKHNEDEHDSLVYLSITKGWYRELDPYNAIFFEIHLTTKDCFGRVREFKALVLEDKPQKEKIRTLKYFEVIKKC</sequence>
<dbReference type="Proteomes" id="UP000029981">
    <property type="component" value="Chromosome 1"/>
</dbReference>
<organism evidence="2 3">
    <name type="scientific">Cucumis sativus</name>
    <name type="common">Cucumber</name>
    <dbReference type="NCBI Taxonomy" id="3659"/>
    <lineage>
        <taxon>Eukaryota</taxon>
        <taxon>Viridiplantae</taxon>
        <taxon>Streptophyta</taxon>
        <taxon>Embryophyta</taxon>
        <taxon>Tracheophyta</taxon>
        <taxon>Spermatophyta</taxon>
        <taxon>Magnoliopsida</taxon>
        <taxon>eudicotyledons</taxon>
        <taxon>Gunneridae</taxon>
        <taxon>Pentapetalae</taxon>
        <taxon>rosids</taxon>
        <taxon>fabids</taxon>
        <taxon>Cucurbitales</taxon>
        <taxon>Cucurbitaceae</taxon>
        <taxon>Benincaseae</taxon>
        <taxon>Cucumis</taxon>
    </lineage>
</organism>
<dbReference type="Gramene" id="KGN66905">
    <property type="protein sequence ID" value="KGN66905"/>
    <property type="gene ID" value="Csa_1G710160"/>
</dbReference>
<dbReference type="EMBL" id="CM002922">
    <property type="protein sequence ID" value="KGN66905.1"/>
    <property type="molecule type" value="Genomic_DNA"/>
</dbReference>
<dbReference type="STRING" id="3659.A0A0A0LYF4"/>